<sequence length="217" mass="23816">MIAFGIALVCFMAGIALHRQADLVIVRAALYGVGAAGFAYWLLRRLPWRFSASSQPADLPARLVVLMGLPRHNGKVFPLRKLPQLLGKKALCCIEPALDGYRLTDRGAPHGIYLNGRRLVPNLPVSLHSGDEIAFGAPSNNTLVLRFYAELFPQAPKTPAETQRTAPTLETLEAQPDADRIQFFKEVQNVARRTSTLPLVLPSTAQQAPSESKRHDS</sequence>
<dbReference type="InterPro" id="IPR008984">
    <property type="entry name" value="SMAD_FHA_dom_sf"/>
</dbReference>
<dbReference type="AlphaFoldDB" id="A0A2M8PEY5"/>
<organism evidence="4 5">
    <name type="scientific">Candidatus Thermofonsia Clade 1 bacterium</name>
    <dbReference type="NCBI Taxonomy" id="2364210"/>
    <lineage>
        <taxon>Bacteria</taxon>
        <taxon>Bacillati</taxon>
        <taxon>Chloroflexota</taxon>
        <taxon>Candidatus Thermofontia</taxon>
        <taxon>Candidatus Thermofonsia Clade 1</taxon>
    </lineage>
</organism>
<evidence type="ECO:0000259" key="3">
    <source>
        <dbReference type="Pfam" id="PF00498"/>
    </source>
</evidence>
<evidence type="ECO:0000313" key="4">
    <source>
        <dbReference type="EMBL" id="PJF36110.1"/>
    </source>
</evidence>
<evidence type="ECO:0000256" key="2">
    <source>
        <dbReference type="SAM" id="Phobius"/>
    </source>
</evidence>
<reference evidence="4 5" key="1">
    <citation type="submission" date="2017-11" db="EMBL/GenBank/DDBJ databases">
        <title>Evolution of Phototrophy in the Chloroflexi Phylum Driven by Horizontal Gene Transfer.</title>
        <authorList>
            <person name="Ward L.M."/>
            <person name="Hemp J."/>
            <person name="Shih P.M."/>
            <person name="Mcglynn S.E."/>
            <person name="Fischer W."/>
        </authorList>
    </citation>
    <scope>NUCLEOTIDE SEQUENCE [LARGE SCALE GENOMIC DNA]</scope>
    <source>
        <strain evidence="4">JP3_13</strain>
    </source>
</reference>
<dbReference type="InterPro" id="IPR000253">
    <property type="entry name" value="FHA_dom"/>
</dbReference>
<dbReference type="EMBL" id="PGTM01000079">
    <property type="protein sequence ID" value="PJF36110.1"/>
    <property type="molecule type" value="Genomic_DNA"/>
</dbReference>
<protein>
    <recommendedName>
        <fullName evidence="3">FHA domain-containing protein</fullName>
    </recommendedName>
</protein>
<accession>A0A2M8PEY5</accession>
<comment type="caution">
    <text evidence="4">The sequence shown here is derived from an EMBL/GenBank/DDBJ whole genome shotgun (WGS) entry which is preliminary data.</text>
</comment>
<evidence type="ECO:0000256" key="1">
    <source>
        <dbReference type="SAM" id="MobiDB-lite"/>
    </source>
</evidence>
<gene>
    <name evidence="4" type="ORF">CUN49_07100</name>
</gene>
<feature type="compositionally biased region" description="Polar residues" evidence="1">
    <location>
        <begin position="195"/>
        <end position="210"/>
    </location>
</feature>
<feature type="domain" description="FHA" evidence="3">
    <location>
        <begin position="94"/>
        <end position="136"/>
    </location>
</feature>
<dbReference type="SUPFAM" id="SSF49879">
    <property type="entry name" value="SMAD/FHA domain"/>
    <property type="match status" value="1"/>
</dbReference>
<keyword evidence="2" id="KW-0812">Transmembrane</keyword>
<dbReference type="Pfam" id="PF00498">
    <property type="entry name" value="FHA"/>
    <property type="match status" value="1"/>
</dbReference>
<evidence type="ECO:0000313" key="5">
    <source>
        <dbReference type="Proteomes" id="UP000229681"/>
    </source>
</evidence>
<dbReference type="Proteomes" id="UP000229681">
    <property type="component" value="Unassembled WGS sequence"/>
</dbReference>
<dbReference type="Gene3D" id="2.60.200.20">
    <property type="match status" value="1"/>
</dbReference>
<feature type="transmembrane region" description="Helical" evidence="2">
    <location>
        <begin position="26"/>
        <end position="43"/>
    </location>
</feature>
<name>A0A2M8PEY5_9CHLR</name>
<proteinExistence type="predicted"/>
<dbReference type="CDD" id="cd00060">
    <property type="entry name" value="FHA"/>
    <property type="match status" value="1"/>
</dbReference>
<feature type="region of interest" description="Disordered" evidence="1">
    <location>
        <begin position="195"/>
        <end position="217"/>
    </location>
</feature>
<keyword evidence="2" id="KW-0472">Membrane</keyword>
<keyword evidence="2" id="KW-1133">Transmembrane helix</keyword>